<dbReference type="PANTHER" id="PTHR21660:SF1">
    <property type="entry name" value="ACYL-COENZYME A THIOESTERASE 13"/>
    <property type="match status" value="1"/>
</dbReference>
<evidence type="ECO:0000256" key="15">
    <source>
        <dbReference type="ARBA" id="ARBA00064709"/>
    </source>
</evidence>
<keyword evidence="12" id="KW-0539">Nucleus</keyword>
<evidence type="ECO:0000256" key="5">
    <source>
        <dbReference type="ARBA" id="ARBA00008324"/>
    </source>
</evidence>
<proteinExistence type="inferred from homology"/>
<dbReference type="EMBL" id="QGNW01000496">
    <property type="protein sequence ID" value="RVW69485.1"/>
    <property type="molecule type" value="Genomic_DNA"/>
</dbReference>
<evidence type="ECO:0000256" key="16">
    <source>
        <dbReference type="ARBA" id="ARBA00067273"/>
    </source>
</evidence>
<gene>
    <name evidence="20" type="ORF">CK203_054492</name>
</gene>
<comment type="subcellular location">
    <subcellularLocation>
        <location evidence="3">Cytoplasm</location>
        <location evidence="3">Cytoskeleton</location>
        <location evidence="3">Spindle</location>
    </subcellularLocation>
    <subcellularLocation>
        <location evidence="4">Cytoplasm</location>
        <location evidence="4">Cytosol</location>
    </subcellularLocation>
    <subcellularLocation>
        <location evidence="2">Mitochondrion</location>
    </subcellularLocation>
    <subcellularLocation>
        <location evidence="1">Nucleus</location>
    </subcellularLocation>
</comment>
<dbReference type="GO" id="GO:0005819">
    <property type="term" value="C:spindle"/>
    <property type="evidence" value="ECO:0007669"/>
    <property type="project" value="UniProtKB-SubCell"/>
</dbReference>
<evidence type="ECO:0000256" key="11">
    <source>
        <dbReference type="ARBA" id="ARBA00023212"/>
    </source>
</evidence>
<dbReference type="GO" id="GO:0047617">
    <property type="term" value="F:fatty acyl-CoA hydrolase activity"/>
    <property type="evidence" value="ECO:0007669"/>
    <property type="project" value="InterPro"/>
</dbReference>
<evidence type="ECO:0000256" key="1">
    <source>
        <dbReference type="ARBA" id="ARBA00004123"/>
    </source>
</evidence>
<dbReference type="GO" id="GO:0005634">
    <property type="term" value="C:nucleus"/>
    <property type="evidence" value="ECO:0007669"/>
    <property type="project" value="UniProtKB-SubCell"/>
</dbReference>
<evidence type="ECO:0000256" key="13">
    <source>
        <dbReference type="ARBA" id="ARBA00052976"/>
    </source>
</evidence>
<keyword evidence="10" id="KW-0496">Mitochondrion</keyword>
<evidence type="ECO:0000256" key="7">
    <source>
        <dbReference type="ARBA" id="ARBA00022801"/>
    </source>
</evidence>
<comment type="subunit">
    <text evidence="15">Homotetramer. Interacts with PCTP.</text>
</comment>
<evidence type="ECO:0000256" key="8">
    <source>
        <dbReference type="ARBA" id="ARBA00022990"/>
    </source>
</evidence>
<evidence type="ECO:0000256" key="3">
    <source>
        <dbReference type="ARBA" id="ARBA00004186"/>
    </source>
</evidence>
<dbReference type="CDD" id="cd03443">
    <property type="entry name" value="PaaI_thioesterase"/>
    <property type="match status" value="2"/>
</dbReference>
<dbReference type="Gene3D" id="3.10.129.10">
    <property type="entry name" value="Hotdog Thioesterase"/>
    <property type="match status" value="2"/>
</dbReference>
<accession>A0A438GB92</accession>
<keyword evidence="6" id="KW-0963">Cytoplasm</keyword>
<dbReference type="GO" id="GO:0005739">
    <property type="term" value="C:mitochondrion"/>
    <property type="evidence" value="ECO:0007669"/>
    <property type="project" value="UniProtKB-SubCell"/>
</dbReference>
<evidence type="ECO:0000256" key="14">
    <source>
        <dbReference type="ARBA" id="ARBA00058205"/>
    </source>
</evidence>
<comment type="caution">
    <text evidence="20">The sequence shown here is derived from an EMBL/GenBank/DDBJ whole genome shotgun (WGS) entry which is preliminary data.</text>
</comment>
<organism evidence="20 21">
    <name type="scientific">Vitis vinifera</name>
    <name type="common">Grape</name>
    <dbReference type="NCBI Taxonomy" id="29760"/>
    <lineage>
        <taxon>Eukaryota</taxon>
        <taxon>Viridiplantae</taxon>
        <taxon>Streptophyta</taxon>
        <taxon>Embryophyta</taxon>
        <taxon>Tracheophyta</taxon>
        <taxon>Spermatophyta</taxon>
        <taxon>Magnoliopsida</taxon>
        <taxon>eudicotyledons</taxon>
        <taxon>Gunneridae</taxon>
        <taxon>Pentapetalae</taxon>
        <taxon>rosids</taxon>
        <taxon>Vitales</taxon>
        <taxon>Vitaceae</taxon>
        <taxon>Viteae</taxon>
        <taxon>Vitis</taxon>
    </lineage>
</organism>
<evidence type="ECO:0000256" key="9">
    <source>
        <dbReference type="ARBA" id="ARBA00023098"/>
    </source>
</evidence>
<evidence type="ECO:0000313" key="20">
    <source>
        <dbReference type="EMBL" id="RVW69485.1"/>
    </source>
</evidence>
<protein>
    <recommendedName>
        <fullName evidence="16">Acyl-coenzyme A thioesterase 13</fullName>
    </recommendedName>
    <alternativeName>
        <fullName evidence="17">Hotdog-fold thioesterase superfamily member 2</fullName>
    </alternativeName>
    <alternativeName>
        <fullName evidence="18">Thioesterase superfamily member 2</fullName>
    </alternativeName>
</protein>
<dbReference type="GO" id="GO:0005829">
    <property type="term" value="C:cytosol"/>
    <property type="evidence" value="ECO:0007669"/>
    <property type="project" value="UniProtKB-SubCell"/>
</dbReference>
<keyword evidence="8" id="KW-0007">Acetylation</keyword>
<dbReference type="FunFam" id="3.10.129.10:FF:000021">
    <property type="entry name" value="Acyl-coenzyme A thioesterase 13"/>
    <property type="match status" value="2"/>
</dbReference>
<dbReference type="InterPro" id="IPR029069">
    <property type="entry name" value="HotDog_dom_sf"/>
</dbReference>
<name>A0A438GB92_VITVI</name>
<evidence type="ECO:0000256" key="18">
    <source>
        <dbReference type="ARBA" id="ARBA00083956"/>
    </source>
</evidence>
<dbReference type="OrthoDB" id="46529at2759"/>
<dbReference type="InterPro" id="IPR006683">
    <property type="entry name" value="Thioestr_dom"/>
</dbReference>
<dbReference type="GO" id="GO:0006629">
    <property type="term" value="P:lipid metabolic process"/>
    <property type="evidence" value="ECO:0007669"/>
    <property type="project" value="UniProtKB-KW"/>
</dbReference>
<sequence>MEGGPLQETQEWQKWLEDLSKGTISHELEVITLKGMQVVHGQKGLVCCNLVIPDCVSDKDGNWHVGAITTLIDTVGAAAIFSSTGQLKASVDFNISYYSTAKIQEEVEIEAKVIGHKGRLSSVVVEIRRKNNGELIALGKQWMSSINIVPSHLRGEKQAEMEDDPPREAQKWIEDLSRGASSHGLETLNLKGLQAIYVQKGLIHCDLVVPDCVSDKDGNWHVGAISTLIDDVGAAAIFSFAGHVKASVDFSVSFYSTAKIQVHFLAFHSEEVEIEAKVVGHRGRLSSVVVEIRRKSNGELIALGRQWMSAATIIPSHLSKI</sequence>
<dbReference type="SUPFAM" id="SSF54637">
    <property type="entry name" value="Thioesterase/thiol ester dehydrase-isomerase"/>
    <property type="match status" value="2"/>
</dbReference>
<keyword evidence="11" id="KW-0206">Cytoskeleton</keyword>
<dbReference type="Proteomes" id="UP000288805">
    <property type="component" value="Unassembled WGS sequence"/>
</dbReference>
<reference evidence="20 21" key="1">
    <citation type="journal article" date="2018" name="PLoS Genet.">
        <title>Population sequencing reveals clonal diversity and ancestral inbreeding in the grapevine cultivar Chardonnay.</title>
        <authorList>
            <person name="Roach M.J."/>
            <person name="Johnson D.L."/>
            <person name="Bohlmann J."/>
            <person name="van Vuuren H.J."/>
            <person name="Jones S.J."/>
            <person name="Pretorius I.S."/>
            <person name="Schmidt S.A."/>
            <person name="Borneman A.R."/>
        </authorList>
    </citation>
    <scope>NUCLEOTIDE SEQUENCE [LARGE SCALE GENOMIC DNA]</scope>
    <source>
        <strain evidence="21">cv. Chardonnay</strain>
        <tissue evidence="20">Leaf</tissue>
    </source>
</reference>
<evidence type="ECO:0000256" key="12">
    <source>
        <dbReference type="ARBA" id="ARBA00023242"/>
    </source>
</evidence>
<evidence type="ECO:0000256" key="4">
    <source>
        <dbReference type="ARBA" id="ARBA00004514"/>
    </source>
</evidence>
<comment type="similarity">
    <text evidence="5">Belongs to the thioesterase PaaI family.</text>
</comment>
<comment type="function">
    <text evidence="14">Catalyzes the hydrolysis of acyl-CoAs into free fatty acids and coenzyme A (CoASH), regulating their respective intracellular levels. Has acyl-CoA thioesterase activity towards medium (C12) and long-chain (C18) fatty acyl-CoA substrates. Can also hydrolyze 3-hydroxyphenylacetyl-CoA and 3,4-dihydroxyphenylacetyl-CoA (in vitro). May play a role in controlling adaptive thermogenesis.</text>
</comment>
<keyword evidence="9" id="KW-0443">Lipid metabolism</keyword>
<evidence type="ECO:0000313" key="21">
    <source>
        <dbReference type="Proteomes" id="UP000288805"/>
    </source>
</evidence>
<evidence type="ECO:0000256" key="6">
    <source>
        <dbReference type="ARBA" id="ARBA00022490"/>
    </source>
</evidence>
<feature type="domain" description="Thioesterase" evidence="19">
    <location>
        <begin position="61"/>
        <end position="134"/>
    </location>
</feature>
<keyword evidence="7" id="KW-0378">Hydrolase</keyword>
<dbReference type="InterPro" id="IPR039298">
    <property type="entry name" value="ACOT13"/>
</dbReference>
<evidence type="ECO:0000259" key="19">
    <source>
        <dbReference type="Pfam" id="PF03061"/>
    </source>
</evidence>
<dbReference type="Pfam" id="PF03061">
    <property type="entry name" value="4HBT"/>
    <property type="match status" value="1"/>
</dbReference>
<dbReference type="PANTHER" id="PTHR21660">
    <property type="entry name" value="THIOESTERASE SUPERFAMILY MEMBER-RELATED"/>
    <property type="match status" value="1"/>
</dbReference>
<dbReference type="AlphaFoldDB" id="A0A438GB92"/>
<comment type="catalytic activity">
    <reaction evidence="13">
        <text>a fatty acyl-CoA + H2O = a fatty acid + CoA + H(+)</text>
        <dbReference type="Rhea" id="RHEA:16781"/>
        <dbReference type="ChEBI" id="CHEBI:15377"/>
        <dbReference type="ChEBI" id="CHEBI:15378"/>
        <dbReference type="ChEBI" id="CHEBI:28868"/>
        <dbReference type="ChEBI" id="CHEBI:57287"/>
        <dbReference type="ChEBI" id="CHEBI:77636"/>
    </reaction>
    <physiologicalReaction direction="left-to-right" evidence="13">
        <dbReference type="Rhea" id="RHEA:16782"/>
    </physiologicalReaction>
</comment>
<evidence type="ECO:0000256" key="17">
    <source>
        <dbReference type="ARBA" id="ARBA00081533"/>
    </source>
</evidence>
<evidence type="ECO:0000256" key="2">
    <source>
        <dbReference type="ARBA" id="ARBA00004173"/>
    </source>
</evidence>
<evidence type="ECO:0000256" key="10">
    <source>
        <dbReference type="ARBA" id="ARBA00023128"/>
    </source>
</evidence>